<dbReference type="InterPro" id="IPR003511">
    <property type="entry name" value="HORMA_dom"/>
</dbReference>
<evidence type="ECO:0000256" key="4">
    <source>
        <dbReference type="ARBA" id="ARBA00023242"/>
    </source>
</evidence>
<gene>
    <name evidence="8" type="ORF">BLNAU_7632</name>
</gene>
<keyword evidence="5" id="KW-0469">Meiosis</keyword>
<proteinExistence type="predicted"/>
<evidence type="ECO:0000256" key="3">
    <source>
        <dbReference type="ARBA" id="ARBA00022454"/>
    </source>
</evidence>
<dbReference type="InterPro" id="IPR051294">
    <property type="entry name" value="HORMA_MeioticProgression"/>
</dbReference>
<dbReference type="InterPro" id="IPR036570">
    <property type="entry name" value="HORMA_dom_sf"/>
</dbReference>
<feature type="compositionally biased region" description="Polar residues" evidence="6">
    <location>
        <begin position="244"/>
        <end position="265"/>
    </location>
</feature>
<comment type="subcellular location">
    <subcellularLocation>
        <location evidence="2">Chromosome</location>
    </subcellularLocation>
    <subcellularLocation>
        <location evidence="1">Nucleus</location>
    </subcellularLocation>
</comment>
<name>A0ABQ9Y167_9EUKA</name>
<evidence type="ECO:0000259" key="7">
    <source>
        <dbReference type="PROSITE" id="PS50815"/>
    </source>
</evidence>
<accession>A0ABQ9Y167</accession>
<dbReference type="Pfam" id="PF02301">
    <property type="entry name" value="HORMA"/>
    <property type="match status" value="1"/>
</dbReference>
<keyword evidence="9" id="KW-1185">Reference proteome</keyword>
<organism evidence="8 9">
    <name type="scientific">Blattamonas nauphoetae</name>
    <dbReference type="NCBI Taxonomy" id="2049346"/>
    <lineage>
        <taxon>Eukaryota</taxon>
        <taxon>Metamonada</taxon>
        <taxon>Preaxostyla</taxon>
        <taxon>Oxymonadida</taxon>
        <taxon>Blattamonas</taxon>
    </lineage>
</organism>
<dbReference type="SUPFAM" id="SSF56019">
    <property type="entry name" value="The spindle assembly checkpoint protein mad2"/>
    <property type="match status" value="1"/>
</dbReference>
<dbReference type="PANTHER" id="PTHR48225">
    <property type="entry name" value="HORMA DOMAIN-CONTAINING PROTEIN 1"/>
    <property type="match status" value="1"/>
</dbReference>
<evidence type="ECO:0000313" key="8">
    <source>
        <dbReference type="EMBL" id="KAK2957475.1"/>
    </source>
</evidence>
<sequence>MTLQQTISQTDSVSRQQSLILIRNLLRTAISSISYIRHIFPEDCFQDRLLSGMNVKSLLPTCSESKLVIDWLEQGLRSLVFGLYLDPSKESTLIECYSFNIAYDQNDFSIDLVRQTETSNISKVMSTKEDIKQATIAMIRTLISLAQTLSPIPKNRFLVMKLFYYDDITPTEYEPAFFRPATNDESMAFHFKPLKLNLGHVETPYHRFNLQIRTTIDVVDSLNALVQSNETKPSYPLQGLYEPHNTQSNVENHQTESVSRNSPINKQKRDESTKDQSNVEPKSKTISVVVLKRWFSLQDMSQFNSLVSSLQKNGCIGGKQGTSYIILDEAKLLEFKESYHNKHHQLEKTPCNVTNISD</sequence>
<dbReference type="EMBL" id="JARBJD010000046">
    <property type="protein sequence ID" value="KAK2957475.1"/>
    <property type="molecule type" value="Genomic_DNA"/>
</dbReference>
<keyword evidence="3" id="KW-0158">Chromosome</keyword>
<dbReference type="PROSITE" id="PS50815">
    <property type="entry name" value="HORMA"/>
    <property type="match status" value="1"/>
</dbReference>
<evidence type="ECO:0000313" key="9">
    <source>
        <dbReference type="Proteomes" id="UP001281761"/>
    </source>
</evidence>
<dbReference type="Proteomes" id="UP001281761">
    <property type="component" value="Unassembled WGS sequence"/>
</dbReference>
<evidence type="ECO:0000256" key="5">
    <source>
        <dbReference type="ARBA" id="ARBA00023254"/>
    </source>
</evidence>
<protein>
    <submittedName>
        <fullName evidence="8">Meiosis-specific protein PAIR2</fullName>
    </submittedName>
</protein>
<dbReference type="Gene3D" id="3.30.900.10">
    <property type="entry name" value="HORMA domain"/>
    <property type="match status" value="1"/>
</dbReference>
<keyword evidence="4" id="KW-0539">Nucleus</keyword>
<evidence type="ECO:0000256" key="2">
    <source>
        <dbReference type="ARBA" id="ARBA00004286"/>
    </source>
</evidence>
<evidence type="ECO:0000256" key="6">
    <source>
        <dbReference type="SAM" id="MobiDB-lite"/>
    </source>
</evidence>
<dbReference type="PANTHER" id="PTHR48225:SF7">
    <property type="entry name" value="MEIOSIS-SPECIFIC PROTEIN HOP1"/>
    <property type="match status" value="1"/>
</dbReference>
<feature type="domain" description="HORMA" evidence="7">
    <location>
        <begin position="16"/>
        <end position="212"/>
    </location>
</feature>
<comment type="caution">
    <text evidence="8">The sequence shown here is derived from an EMBL/GenBank/DDBJ whole genome shotgun (WGS) entry which is preliminary data.</text>
</comment>
<reference evidence="8 9" key="1">
    <citation type="journal article" date="2022" name="bioRxiv">
        <title>Genomics of Preaxostyla Flagellates Illuminates Evolutionary Transitions and the Path Towards Mitochondrial Loss.</title>
        <authorList>
            <person name="Novak L.V.F."/>
            <person name="Treitli S.C."/>
            <person name="Pyrih J."/>
            <person name="Halakuc P."/>
            <person name="Pipaliya S.V."/>
            <person name="Vacek V."/>
            <person name="Brzon O."/>
            <person name="Soukal P."/>
            <person name="Eme L."/>
            <person name="Dacks J.B."/>
            <person name="Karnkowska A."/>
            <person name="Elias M."/>
            <person name="Hampl V."/>
        </authorList>
    </citation>
    <scope>NUCLEOTIDE SEQUENCE [LARGE SCALE GENOMIC DNA]</scope>
    <source>
        <strain evidence="8">NAU3</strain>
        <tissue evidence="8">Gut</tissue>
    </source>
</reference>
<evidence type="ECO:0000256" key="1">
    <source>
        <dbReference type="ARBA" id="ARBA00004123"/>
    </source>
</evidence>
<feature type="region of interest" description="Disordered" evidence="6">
    <location>
        <begin position="234"/>
        <end position="282"/>
    </location>
</feature>